<dbReference type="EMBL" id="CP021748">
    <property type="protein sequence ID" value="ARX80935.1"/>
    <property type="molecule type" value="Genomic_DNA"/>
</dbReference>
<dbReference type="OrthoDB" id="9997804at2"/>
<name>A0A1Z1W3F3_9ACTN</name>
<protein>
    <recommendedName>
        <fullName evidence="4">Lipoprotein</fullName>
    </recommendedName>
</protein>
<evidence type="ECO:0008006" key="4">
    <source>
        <dbReference type="Google" id="ProtNLM"/>
    </source>
</evidence>
<dbReference type="KEGG" id="salf:SMD44_00333"/>
<dbReference type="STRING" id="67267.GCA_000716675_00768"/>
<dbReference type="RefSeq" id="WP_087882567.1">
    <property type="nucleotide sequence ID" value="NZ_CP021748.1"/>
</dbReference>
<dbReference type="AlphaFoldDB" id="A0A1Z1W3F3"/>
<evidence type="ECO:0000313" key="3">
    <source>
        <dbReference type="Proteomes" id="UP000195880"/>
    </source>
</evidence>
<feature type="signal peptide" evidence="1">
    <location>
        <begin position="1"/>
        <end position="23"/>
    </location>
</feature>
<accession>A0A1Z1W3F3</accession>
<reference evidence="2 3" key="1">
    <citation type="submission" date="2017-05" db="EMBL/GenBank/DDBJ databases">
        <title>Streptomyces alboflavus Genome sequencing and assembly.</title>
        <authorList>
            <person name="Wang Y."/>
            <person name="Du B."/>
            <person name="Ding Y."/>
            <person name="Liu H."/>
            <person name="Hou Q."/>
            <person name="Liu K."/>
            <person name="Wang C."/>
            <person name="Yao L."/>
        </authorList>
    </citation>
    <scope>NUCLEOTIDE SEQUENCE [LARGE SCALE GENOMIC DNA]</scope>
    <source>
        <strain evidence="2 3">MDJK44</strain>
    </source>
</reference>
<sequence length="140" mass="15023">MPRLRTAAPALLLAALLLGCDSASDEPEGLAKVLDTCEARTADSLKAFTDKLTADQFFDLSADGDTLRVVTPAPMSNAVTRSEALEAAQCVFREAGADPRLAEQLGVPATGEQRARWKGYAGTWESDNERGYRARVVAEH</sequence>
<proteinExistence type="predicted"/>
<evidence type="ECO:0000313" key="2">
    <source>
        <dbReference type="EMBL" id="ARX80935.1"/>
    </source>
</evidence>
<gene>
    <name evidence="2" type="ORF">SMD44_00333</name>
</gene>
<dbReference type="PROSITE" id="PS51257">
    <property type="entry name" value="PROKAR_LIPOPROTEIN"/>
    <property type="match status" value="1"/>
</dbReference>
<keyword evidence="1" id="KW-0732">Signal</keyword>
<feature type="chain" id="PRO_5012486909" description="Lipoprotein" evidence="1">
    <location>
        <begin position="24"/>
        <end position="140"/>
    </location>
</feature>
<evidence type="ECO:0000256" key="1">
    <source>
        <dbReference type="SAM" id="SignalP"/>
    </source>
</evidence>
<keyword evidence="3" id="KW-1185">Reference proteome</keyword>
<dbReference type="Proteomes" id="UP000195880">
    <property type="component" value="Chromosome"/>
</dbReference>
<organism evidence="2 3">
    <name type="scientific">Streptomyces alboflavus</name>
    <dbReference type="NCBI Taxonomy" id="67267"/>
    <lineage>
        <taxon>Bacteria</taxon>
        <taxon>Bacillati</taxon>
        <taxon>Actinomycetota</taxon>
        <taxon>Actinomycetes</taxon>
        <taxon>Kitasatosporales</taxon>
        <taxon>Streptomycetaceae</taxon>
        <taxon>Streptomyces</taxon>
    </lineage>
</organism>